<dbReference type="Proteomes" id="UP000317894">
    <property type="component" value="Unassembled WGS sequence"/>
</dbReference>
<comment type="subunit">
    <text evidence="7">Homodimer.</text>
</comment>
<evidence type="ECO:0000256" key="4">
    <source>
        <dbReference type="ARBA" id="ARBA00022840"/>
    </source>
</evidence>
<dbReference type="RefSeq" id="WP_144236822.1">
    <property type="nucleotide sequence ID" value="NZ_VJWA01000001.1"/>
</dbReference>
<dbReference type="FunFam" id="3.40.50.300:FF:000901">
    <property type="entry name" value="Chromosome partition protein Smc"/>
    <property type="match status" value="1"/>
</dbReference>
<dbReference type="InterPro" id="IPR003395">
    <property type="entry name" value="RecF/RecN/SMC_N"/>
</dbReference>
<dbReference type="HAMAP" id="MF_01894">
    <property type="entry name" value="Smc_prok"/>
    <property type="match status" value="1"/>
</dbReference>
<dbReference type="GO" id="GO:0006260">
    <property type="term" value="P:DNA replication"/>
    <property type="evidence" value="ECO:0007669"/>
    <property type="project" value="UniProtKB-UniRule"/>
</dbReference>
<dbReference type="GO" id="GO:0030261">
    <property type="term" value="P:chromosome condensation"/>
    <property type="evidence" value="ECO:0007669"/>
    <property type="project" value="InterPro"/>
</dbReference>
<dbReference type="PANTHER" id="PTHR43977">
    <property type="entry name" value="STRUCTURAL MAINTENANCE OF CHROMOSOMES PROTEIN 3"/>
    <property type="match status" value="1"/>
</dbReference>
<comment type="caution">
    <text evidence="10">The sequence shown here is derived from an EMBL/GenBank/DDBJ whole genome shotgun (WGS) entry which is preliminary data.</text>
</comment>
<dbReference type="GO" id="GO:0016887">
    <property type="term" value="F:ATP hydrolysis activity"/>
    <property type="evidence" value="ECO:0007669"/>
    <property type="project" value="InterPro"/>
</dbReference>
<dbReference type="InterPro" id="IPR011890">
    <property type="entry name" value="SMC_prok"/>
</dbReference>
<dbReference type="Pfam" id="PF02463">
    <property type="entry name" value="SMC_N"/>
    <property type="match status" value="1"/>
</dbReference>
<keyword evidence="4 7" id="KW-0067">ATP-binding</keyword>
<comment type="domain">
    <text evidence="7">Contains large globular domains required for ATP hydrolysis at each terminus and a third globular domain forming a flexible hinge near the middle of the molecule. These domains are separated by coiled-coil structures.</text>
</comment>
<dbReference type="GO" id="GO:0007062">
    <property type="term" value="P:sister chromatid cohesion"/>
    <property type="evidence" value="ECO:0007669"/>
    <property type="project" value="InterPro"/>
</dbReference>
<protein>
    <recommendedName>
        <fullName evidence="7">Chromosome partition protein Smc</fullName>
    </recommendedName>
</protein>
<feature type="binding site" evidence="7">
    <location>
        <begin position="32"/>
        <end position="39"/>
    </location>
    <ligand>
        <name>ATP</name>
        <dbReference type="ChEBI" id="CHEBI:30616"/>
    </ligand>
</feature>
<evidence type="ECO:0000256" key="1">
    <source>
        <dbReference type="ARBA" id="ARBA00004496"/>
    </source>
</evidence>
<dbReference type="GO" id="GO:0005524">
    <property type="term" value="F:ATP binding"/>
    <property type="evidence" value="ECO:0007669"/>
    <property type="project" value="UniProtKB-UniRule"/>
</dbReference>
<dbReference type="GO" id="GO:0003677">
    <property type="term" value="F:DNA binding"/>
    <property type="evidence" value="ECO:0007669"/>
    <property type="project" value="UniProtKB-UniRule"/>
</dbReference>
<sequence length="1138" mass="118370">MHFERLRLAGFKSFVEACELRIEPGLTGVVGPNGCGKSNLLEAIRWAMGEGSPKSLRGGAMDDVIFAGTAARPSREFAEVTLRLDNSARTAPAGFNDDDQIEVTRRIERGLGSAYRLNGRDCRARDIQMLFADNATGAHSPALVSQGRIGAIVAASPVERRALLEEAAGIAGLHVRRKEAEIRLRAAEANLVRLEDVLAGMTAQVAALRRQARAAARYTELSDAVRVAEGALLFARWRTAADSADAANAAAREAEGRVAAATRDVARLAVAQAEATAGLPALREAEARAAAALQHVTQQRSLLAADLERVAARQRDLAAQAAAAVRDRDREQALAADAEAALMRGASQAAALDEAIAAGRAQLPALAAAVADAEQASGQGEAAYSAAVERHAAAAAQARAAEAALAAAEARLARTNAEIARVESSAAAPDDGSEARRDAARAAADAATQAIDKATADLAASEDGRRLAGATRDEAQAVAATLRGQRAALQAEHDALLRVLASGKAGPSVLDALTVEPGYEAALVAALRDDLSAGLRTGARHWAGAAEDGDPALPPGARPLSDVVQGPPELARRLAQVGIVDGDPDPASLRPGQRLVARDGRMWRWDGFRTAGGAGHAAAERLVQRARLAVLAGELPGLATQLADADAAVAAAIADLGRHADAERRAREGRAAAERARAAALADAARAEAAIERRAAQVQAAAAMLARLNDDAAGHAAERDAAQAAAQAVTGLGDLAQAVGDARTTVQGARAALAAARATHDTAQRGIAGDERQRSALAADGDAWRGRAAASQTRLDELAARIVALESDAAGLAERPAEIAAETARLATSIAEAEAARRAAADALAAAEGALRDLDTHARAAADALSDAREARARATTQAEHHEARRAEYAATAADRFEAAPIHLPQRLGFETGGDPDDLARRFEGLTAERDRLGPVNLRAGIELDEIEATLAASTAERQELETAIARLRGSIGALNREGRLRLIAAFETVDAHFRTLFATLFEGGAAHLALTESDDPLAAGLEIMAQPRAKKLQSLTLLSGGEQALTAVALIFALFLTTPSPLCVLDEVDAPLDDANVERFCDLLNHMAATTRTRFLIVTHNAVTMSRMHRLYGVTMGEPGVSQLVSVDLARAEALLN</sequence>
<accession>A0A552UIS6</accession>
<organism evidence="10 11">
    <name type="scientific">Glacieibacterium frigidum</name>
    <dbReference type="NCBI Taxonomy" id="2593303"/>
    <lineage>
        <taxon>Bacteria</taxon>
        <taxon>Pseudomonadati</taxon>
        <taxon>Pseudomonadota</taxon>
        <taxon>Alphaproteobacteria</taxon>
        <taxon>Sphingomonadales</taxon>
        <taxon>Sphingosinicellaceae</taxon>
        <taxon>Glacieibacterium</taxon>
    </lineage>
</organism>
<feature type="coiled-coil region" evidence="7">
    <location>
        <begin position="788"/>
        <end position="885"/>
    </location>
</feature>
<proteinExistence type="inferred from homology"/>
<dbReference type="GO" id="GO:0005737">
    <property type="term" value="C:cytoplasm"/>
    <property type="evidence" value="ECO:0007669"/>
    <property type="project" value="UniProtKB-SubCell"/>
</dbReference>
<evidence type="ECO:0000256" key="2">
    <source>
        <dbReference type="ARBA" id="ARBA00022490"/>
    </source>
</evidence>
<name>A0A552UIS6_9SPHN</name>
<gene>
    <name evidence="7" type="primary">smc</name>
    <name evidence="10" type="ORF">FMM06_08490</name>
</gene>
<dbReference type="Gene3D" id="3.40.50.300">
    <property type="entry name" value="P-loop containing nucleotide triphosphate hydrolases"/>
    <property type="match status" value="2"/>
</dbReference>
<evidence type="ECO:0000256" key="3">
    <source>
        <dbReference type="ARBA" id="ARBA00022741"/>
    </source>
</evidence>
<dbReference type="GO" id="GO:0007059">
    <property type="term" value="P:chromosome segregation"/>
    <property type="evidence" value="ECO:0007669"/>
    <property type="project" value="UniProtKB-UniRule"/>
</dbReference>
<dbReference type="InterPro" id="IPR003593">
    <property type="entry name" value="AAA+_ATPase"/>
</dbReference>
<dbReference type="PIRSF" id="PIRSF005719">
    <property type="entry name" value="SMC"/>
    <property type="match status" value="1"/>
</dbReference>
<reference evidence="10 11" key="1">
    <citation type="submission" date="2019-07" db="EMBL/GenBank/DDBJ databases">
        <title>Novel species isolated from glacier.</title>
        <authorList>
            <person name="Liu Q."/>
            <person name="Xin Y.-H."/>
        </authorList>
    </citation>
    <scope>NUCLEOTIDE SEQUENCE [LARGE SCALE GENOMIC DNA]</scope>
    <source>
        <strain evidence="10 11">LB1R16</strain>
    </source>
</reference>
<dbReference type="SUPFAM" id="SSF52540">
    <property type="entry name" value="P-loop containing nucleoside triphosphate hydrolases"/>
    <property type="match status" value="1"/>
</dbReference>
<evidence type="ECO:0000256" key="7">
    <source>
        <dbReference type="HAMAP-Rule" id="MF_01894"/>
    </source>
</evidence>
<comment type="function">
    <text evidence="7">Required for chromosome condensation and partitioning.</text>
</comment>
<evidence type="ECO:0000259" key="9">
    <source>
        <dbReference type="SMART" id="SM00382"/>
    </source>
</evidence>
<evidence type="ECO:0000313" key="10">
    <source>
        <dbReference type="EMBL" id="TRW18129.1"/>
    </source>
</evidence>
<dbReference type="InterPro" id="IPR024704">
    <property type="entry name" value="SMC"/>
</dbReference>
<keyword evidence="11" id="KW-1185">Reference proteome</keyword>
<dbReference type="AlphaFoldDB" id="A0A552UIS6"/>
<feature type="coiled-coil region" evidence="7">
    <location>
        <begin position="944"/>
        <end position="978"/>
    </location>
</feature>
<dbReference type="OrthoDB" id="9808768at2"/>
<dbReference type="SMART" id="SM00382">
    <property type="entry name" value="AAA"/>
    <property type="match status" value="1"/>
</dbReference>
<keyword evidence="3 7" id="KW-0547">Nucleotide-binding</keyword>
<dbReference type="CDD" id="cd03278">
    <property type="entry name" value="ABC_SMC_barmotin"/>
    <property type="match status" value="1"/>
</dbReference>
<feature type="region of interest" description="Disordered" evidence="8">
    <location>
        <begin position="421"/>
        <end position="444"/>
    </location>
</feature>
<comment type="similarity">
    <text evidence="7">Belongs to the SMC family.</text>
</comment>
<dbReference type="EMBL" id="VJWA01000001">
    <property type="protein sequence ID" value="TRW18129.1"/>
    <property type="molecule type" value="Genomic_DNA"/>
</dbReference>
<keyword evidence="2 7" id="KW-0963">Cytoplasm</keyword>
<feature type="coiled-coil region" evidence="7">
    <location>
        <begin position="170"/>
        <end position="211"/>
    </location>
</feature>
<dbReference type="InterPro" id="IPR027417">
    <property type="entry name" value="P-loop_NTPase"/>
</dbReference>
<evidence type="ECO:0000256" key="5">
    <source>
        <dbReference type="ARBA" id="ARBA00023054"/>
    </source>
</evidence>
<comment type="subcellular location">
    <subcellularLocation>
        <location evidence="1 7">Cytoplasm</location>
    </subcellularLocation>
</comment>
<evidence type="ECO:0000313" key="11">
    <source>
        <dbReference type="Proteomes" id="UP000317894"/>
    </source>
</evidence>
<evidence type="ECO:0000256" key="8">
    <source>
        <dbReference type="SAM" id="MobiDB-lite"/>
    </source>
</evidence>
<keyword evidence="5 7" id="KW-0175">Coiled coil</keyword>
<keyword evidence="6 7" id="KW-0238">DNA-binding</keyword>
<feature type="domain" description="AAA+ ATPase" evidence="9">
    <location>
        <begin position="23"/>
        <end position="181"/>
    </location>
</feature>
<evidence type="ECO:0000256" key="6">
    <source>
        <dbReference type="ARBA" id="ARBA00023125"/>
    </source>
</evidence>